<keyword evidence="9" id="KW-0414">Isoprene biosynthesis</keyword>
<dbReference type="PANTHER" id="PTHR43527:SF2">
    <property type="entry name" value="4-DIPHOSPHOCYTIDYL-2-C-METHYL-D-ERYTHRITOL KINASE, CHLOROPLASTIC"/>
    <property type="match status" value="1"/>
</dbReference>
<comment type="catalytic activity">
    <reaction evidence="9">
        <text>4-CDP-2-C-methyl-D-erythritol + ATP = 4-CDP-2-C-methyl-D-erythritol 2-phosphate + ADP + H(+)</text>
        <dbReference type="Rhea" id="RHEA:18437"/>
        <dbReference type="ChEBI" id="CHEBI:15378"/>
        <dbReference type="ChEBI" id="CHEBI:30616"/>
        <dbReference type="ChEBI" id="CHEBI:57823"/>
        <dbReference type="ChEBI" id="CHEBI:57919"/>
        <dbReference type="ChEBI" id="CHEBI:456216"/>
        <dbReference type="EC" id="2.7.1.148"/>
    </reaction>
</comment>
<comment type="function">
    <text evidence="9">Catalyzes the phosphorylation of the position 2 hydroxy group of 4-diphosphocytidyl-2C-methyl-D-erythritol.</text>
</comment>
<dbReference type="SUPFAM" id="SSF54211">
    <property type="entry name" value="Ribosomal protein S5 domain 2-like"/>
    <property type="match status" value="1"/>
</dbReference>
<dbReference type="PANTHER" id="PTHR43527">
    <property type="entry name" value="4-DIPHOSPHOCYTIDYL-2-C-METHYL-D-ERYTHRITOL KINASE, CHLOROPLASTIC"/>
    <property type="match status" value="1"/>
</dbReference>
<dbReference type="InterPro" id="IPR004424">
    <property type="entry name" value="IspE"/>
</dbReference>
<dbReference type="GO" id="GO:0050515">
    <property type="term" value="F:4-(cytidine 5'-diphospho)-2-C-methyl-D-erythritol kinase activity"/>
    <property type="evidence" value="ECO:0007669"/>
    <property type="project" value="UniProtKB-UniRule"/>
</dbReference>
<feature type="domain" description="GHMP kinase C-terminal" evidence="11">
    <location>
        <begin position="208"/>
        <end position="276"/>
    </location>
</feature>
<keyword evidence="7 9" id="KW-0067">ATP-binding</keyword>
<dbReference type="HAMAP" id="MF_00061">
    <property type="entry name" value="IspE"/>
    <property type="match status" value="1"/>
</dbReference>
<feature type="active site" evidence="9">
    <location>
        <position position="142"/>
    </location>
</feature>
<dbReference type="InterPro" id="IPR020568">
    <property type="entry name" value="Ribosomal_Su5_D2-typ_SF"/>
</dbReference>
<feature type="domain" description="GHMP kinase N-terminal" evidence="10">
    <location>
        <begin position="72"/>
        <end position="149"/>
    </location>
</feature>
<sequence>MRIWKEQGKIKVAAPAKINLFLEILGKRPDGYHEIETVMQEVSLFDYISLENHEKGIEFSCSNPRLTTGEDNLVLKAVRLLQKESGISQGVKIYLDKKIPVGAGLGGGSSDAVATLVGLNNLWQLGYDEKKLISLAGKLGSDTPFFVIGNTAVCKGRGEIIIPYPLHVKYNYVIIYPKFEISTTTVYENFKINLTKNLKDVNFFLQTLLLGNPEKLGAYLHNRLEEVVFRLYPGIEKIKKTLAEIDFCGTLLSGSGSALYGLCKGGCDQKEIEQKIKMLNIGDVFVVTSDFDDTVKEREGGRL</sequence>
<evidence type="ECO:0000256" key="3">
    <source>
        <dbReference type="ARBA" id="ARBA00017473"/>
    </source>
</evidence>
<proteinExistence type="inferred from homology"/>
<organism evidence="12 13">
    <name type="scientific">Candidatus Jettenia ecosi</name>
    <dbReference type="NCBI Taxonomy" id="2494326"/>
    <lineage>
        <taxon>Bacteria</taxon>
        <taxon>Pseudomonadati</taxon>
        <taxon>Planctomycetota</taxon>
        <taxon>Candidatus Brocadiia</taxon>
        <taxon>Candidatus Brocadiales</taxon>
        <taxon>Candidatus Brocadiaceae</taxon>
        <taxon>Candidatus Jettenia</taxon>
    </lineage>
</organism>
<keyword evidence="4 9" id="KW-0808">Transferase</keyword>
<dbReference type="InterPro" id="IPR013750">
    <property type="entry name" value="GHMP_kinase_C_dom"/>
</dbReference>
<accession>A0A533QBB4</accession>
<dbReference type="Pfam" id="PF00288">
    <property type="entry name" value="GHMP_kinases_N"/>
    <property type="match status" value="1"/>
</dbReference>
<comment type="similarity">
    <text evidence="1 9">Belongs to the GHMP kinase family. IspE subfamily.</text>
</comment>
<dbReference type="Gene3D" id="3.30.70.890">
    <property type="entry name" value="GHMP kinase, C-terminal domain"/>
    <property type="match status" value="1"/>
</dbReference>
<evidence type="ECO:0000256" key="8">
    <source>
        <dbReference type="ARBA" id="ARBA00032554"/>
    </source>
</evidence>
<evidence type="ECO:0000256" key="2">
    <source>
        <dbReference type="ARBA" id="ARBA00012052"/>
    </source>
</evidence>
<evidence type="ECO:0000256" key="9">
    <source>
        <dbReference type="HAMAP-Rule" id="MF_00061"/>
    </source>
</evidence>
<dbReference type="AlphaFoldDB" id="A0A533QBB4"/>
<evidence type="ECO:0000259" key="10">
    <source>
        <dbReference type="Pfam" id="PF00288"/>
    </source>
</evidence>
<dbReference type="Gene3D" id="3.30.230.10">
    <property type="match status" value="1"/>
</dbReference>
<evidence type="ECO:0000256" key="7">
    <source>
        <dbReference type="ARBA" id="ARBA00022840"/>
    </source>
</evidence>
<dbReference type="EMBL" id="SULG01000030">
    <property type="protein sequence ID" value="TLD42008.1"/>
    <property type="molecule type" value="Genomic_DNA"/>
</dbReference>
<dbReference type="GO" id="GO:0016114">
    <property type="term" value="P:terpenoid biosynthetic process"/>
    <property type="evidence" value="ECO:0007669"/>
    <property type="project" value="UniProtKB-UniRule"/>
</dbReference>
<name>A0A533QBB4_9BACT</name>
<dbReference type="Proteomes" id="UP000319783">
    <property type="component" value="Unassembled WGS sequence"/>
</dbReference>
<evidence type="ECO:0000256" key="5">
    <source>
        <dbReference type="ARBA" id="ARBA00022741"/>
    </source>
</evidence>
<feature type="binding site" evidence="9">
    <location>
        <begin position="100"/>
        <end position="110"/>
    </location>
    <ligand>
        <name>ATP</name>
        <dbReference type="ChEBI" id="CHEBI:30616"/>
    </ligand>
</feature>
<dbReference type="GO" id="GO:0019288">
    <property type="term" value="P:isopentenyl diphosphate biosynthetic process, methylerythritol 4-phosphate pathway"/>
    <property type="evidence" value="ECO:0007669"/>
    <property type="project" value="UniProtKB-UniRule"/>
</dbReference>
<feature type="active site" evidence="9">
    <location>
        <position position="17"/>
    </location>
</feature>
<dbReference type="GO" id="GO:0005524">
    <property type="term" value="F:ATP binding"/>
    <property type="evidence" value="ECO:0007669"/>
    <property type="project" value="UniProtKB-UniRule"/>
</dbReference>
<dbReference type="InterPro" id="IPR036554">
    <property type="entry name" value="GHMP_kinase_C_sf"/>
</dbReference>
<evidence type="ECO:0000259" key="11">
    <source>
        <dbReference type="Pfam" id="PF08544"/>
    </source>
</evidence>
<reference evidence="12 13" key="1">
    <citation type="submission" date="2019-04" db="EMBL/GenBank/DDBJ databases">
        <title>Genome of a novel bacterium Candidatus Jettenia ecosi reconstructed from metagenome of an anammox bioreactor.</title>
        <authorList>
            <person name="Mardanov A.V."/>
            <person name="Beletsky A.V."/>
            <person name="Ravin N.V."/>
            <person name="Botchkova E.A."/>
            <person name="Litti Y.V."/>
            <person name="Nozhevnikova A.N."/>
        </authorList>
    </citation>
    <scope>NUCLEOTIDE SEQUENCE [LARGE SCALE GENOMIC DNA]</scope>
    <source>
        <strain evidence="12">J2</strain>
    </source>
</reference>
<dbReference type="InterPro" id="IPR006204">
    <property type="entry name" value="GHMP_kinase_N_dom"/>
</dbReference>
<evidence type="ECO:0000256" key="4">
    <source>
        <dbReference type="ARBA" id="ARBA00022679"/>
    </source>
</evidence>
<dbReference type="SUPFAM" id="SSF55060">
    <property type="entry name" value="GHMP Kinase, C-terminal domain"/>
    <property type="match status" value="1"/>
</dbReference>
<evidence type="ECO:0000313" key="13">
    <source>
        <dbReference type="Proteomes" id="UP000319783"/>
    </source>
</evidence>
<protein>
    <recommendedName>
        <fullName evidence="3 9">4-diphosphocytidyl-2-C-methyl-D-erythritol kinase</fullName>
        <shortName evidence="9">CMK</shortName>
        <ecNumber evidence="2 9">2.7.1.148</ecNumber>
    </recommendedName>
    <alternativeName>
        <fullName evidence="8 9">4-(cytidine-5'-diphospho)-2-C-methyl-D-erythritol kinase</fullName>
    </alternativeName>
</protein>
<keyword evidence="6 9" id="KW-0418">Kinase</keyword>
<evidence type="ECO:0000256" key="6">
    <source>
        <dbReference type="ARBA" id="ARBA00022777"/>
    </source>
</evidence>
<dbReference type="EC" id="2.7.1.148" evidence="2 9"/>
<dbReference type="NCBIfam" id="TIGR00154">
    <property type="entry name" value="ispE"/>
    <property type="match status" value="1"/>
</dbReference>
<dbReference type="PIRSF" id="PIRSF010376">
    <property type="entry name" value="IspE"/>
    <property type="match status" value="1"/>
</dbReference>
<comment type="pathway">
    <text evidence="9">Isoprenoid biosynthesis; isopentenyl diphosphate biosynthesis via DXP pathway; isopentenyl diphosphate from 1-deoxy-D-xylulose 5-phosphate: step 3/6.</text>
</comment>
<gene>
    <name evidence="9" type="primary">ispE</name>
    <name evidence="12" type="ORF">JETT_1717</name>
</gene>
<dbReference type="Pfam" id="PF08544">
    <property type="entry name" value="GHMP_kinases_C"/>
    <property type="match status" value="1"/>
</dbReference>
<evidence type="ECO:0000313" key="12">
    <source>
        <dbReference type="EMBL" id="TLD42008.1"/>
    </source>
</evidence>
<dbReference type="UniPathway" id="UPA00056">
    <property type="reaction ID" value="UER00094"/>
</dbReference>
<comment type="caution">
    <text evidence="12">The sequence shown here is derived from an EMBL/GenBank/DDBJ whole genome shotgun (WGS) entry which is preliminary data.</text>
</comment>
<keyword evidence="5 9" id="KW-0547">Nucleotide-binding</keyword>
<evidence type="ECO:0000256" key="1">
    <source>
        <dbReference type="ARBA" id="ARBA00009684"/>
    </source>
</evidence>
<dbReference type="InterPro" id="IPR014721">
    <property type="entry name" value="Ribsml_uS5_D2-typ_fold_subgr"/>
</dbReference>